<dbReference type="SUPFAM" id="SSF88697">
    <property type="entry name" value="PUA domain-like"/>
    <property type="match status" value="1"/>
</dbReference>
<dbReference type="Gene3D" id="3.30.750.80">
    <property type="entry name" value="RNA methyltransferase domain (HRMD) like"/>
    <property type="match status" value="1"/>
</dbReference>
<evidence type="ECO:0000256" key="2">
    <source>
        <dbReference type="ARBA" id="ARBA00022490"/>
    </source>
</evidence>
<dbReference type="SUPFAM" id="SSF53335">
    <property type="entry name" value="S-adenosyl-L-methionine-dependent methyltransferases"/>
    <property type="match status" value="1"/>
</dbReference>
<evidence type="ECO:0000256" key="1">
    <source>
        <dbReference type="ARBA" id="ARBA00004496"/>
    </source>
</evidence>
<dbReference type="Pfam" id="PF17785">
    <property type="entry name" value="PUA_3"/>
    <property type="match status" value="1"/>
</dbReference>
<dbReference type="AlphaFoldDB" id="A0A1B9F8S3"/>
<dbReference type="CDD" id="cd02440">
    <property type="entry name" value="AdoMet_MTases"/>
    <property type="match status" value="1"/>
</dbReference>
<evidence type="ECO:0000256" key="8">
    <source>
        <dbReference type="ARBA" id="ARBA00038091"/>
    </source>
</evidence>
<dbReference type="InterPro" id="IPR015947">
    <property type="entry name" value="PUA-like_sf"/>
</dbReference>
<evidence type="ECO:0000256" key="4">
    <source>
        <dbReference type="ARBA" id="ARBA00022603"/>
    </source>
</evidence>
<protein>
    <submittedName>
        <fullName evidence="10">LSU m5C1962 methyltransferase RlmI</fullName>
    </submittedName>
</protein>
<evidence type="ECO:0000259" key="9">
    <source>
        <dbReference type="SMART" id="SM00359"/>
    </source>
</evidence>
<dbReference type="PANTHER" id="PTHR42873:SF1">
    <property type="entry name" value="S-ADENOSYLMETHIONINE-DEPENDENT METHYLTRANSFERASE DOMAIN-CONTAINING PROTEIN"/>
    <property type="match status" value="1"/>
</dbReference>
<name>A0A1B9F8S3_9BACT</name>
<dbReference type="Proteomes" id="UP000093080">
    <property type="component" value="Unassembled WGS sequence"/>
</dbReference>
<proteinExistence type="inferred from homology"/>
<dbReference type="Pfam" id="PF10672">
    <property type="entry name" value="Methyltrans_SAM"/>
    <property type="match status" value="1"/>
</dbReference>
<keyword evidence="6" id="KW-0949">S-adenosyl-L-methionine</keyword>
<dbReference type="PANTHER" id="PTHR42873">
    <property type="entry name" value="RIBOSOMAL RNA LARGE SUBUNIT METHYLTRANSFERASE"/>
    <property type="match status" value="1"/>
</dbReference>
<dbReference type="RefSeq" id="WP_244155267.1">
    <property type="nucleotide sequence ID" value="NZ_MAGO01000001.1"/>
</dbReference>
<evidence type="ECO:0000256" key="7">
    <source>
        <dbReference type="ARBA" id="ARBA00022884"/>
    </source>
</evidence>
<dbReference type="SMART" id="SM00359">
    <property type="entry name" value="PUA"/>
    <property type="match status" value="1"/>
</dbReference>
<evidence type="ECO:0000256" key="5">
    <source>
        <dbReference type="ARBA" id="ARBA00022679"/>
    </source>
</evidence>
<dbReference type="Gene3D" id="3.40.50.150">
    <property type="entry name" value="Vaccinia Virus protein VP39"/>
    <property type="match status" value="1"/>
</dbReference>
<dbReference type="EMBL" id="MAGO01000001">
    <property type="protein sequence ID" value="OCC16254.1"/>
    <property type="molecule type" value="Genomic_DNA"/>
</dbReference>
<dbReference type="InterPro" id="IPR019614">
    <property type="entry name" value="SAM-dep_methyl-trfase"/>
</dbReference>
<dbReference type="GO" id="GO:0032259">
    <property type="term" value="P:methylation"/>
    <property type="evidence" value="ECO:0007669"/>
    <property type="project" value="UniProtKB-KW"/>
</dbReference>
<dbReference type="GO" id="GO:0003723">
    <property type="term" value="F:RNA binding"/>
    <property type="evidence" value="ECO:0007669"/>
    <property type="project" value="UniProtKB-KW"/>
</dbReference>
<dbReference type="GO" id="GO:0005737">
    <property type="term" value="C:cytoplasm"/>
    <property type="evidence" value="ECO:0007669"/>
    <property type="project" value="UniProtKB-SubCell"/>
</dbReference>
<organism evidence="10 11">
    <name type="scientific">Dissulfuribacter thermophilus</name>
    <dbReference type="NCBI Taxonomy" id="1156395"/>
    <lineage>
        <taxon>Bacteria</taxon>
        <taxon>Pseudomonadati</taxon>
        <taxon>Thermodesulfobacteriota</taxon>
        <taxon>Dissulfuribacteria</taxon>
        <taxon>Dissulfuribacterales</taxon>
        <taxon>Dissulfuribacteraceae</taxon>
        <taxon>Dissulfuribacter</taxon>
    </lineage>
</organism>
<comment type="similarity">
    <text evidence="8">Belongs to the methyltransferase superfamily. RlmI family.</text>
</comment>
<keyword evidence="4 10" id="KW-0489">Methyltransferase</keyword>
<gene>
    <name evidence="10" type="ORF">DBT_0071</name>
</gene>
<dbReference type="GO" id="GO:0008168">
    <property type="term" value="F:methyltransferase activity"/>
    <property type="evidence" value="ECO:0007669"/>
    <property type="project" value="UniProtKB-KW"/>
</dbReference>
<evidence type="ECO:0000256" key="6">
    <source>
        <dbReference type="ARBA" id="ARBA00022691"/>
    </source>
</evidence>
<dbReference type="Gene3D" id="2.30.130.10">
    <property type="entry name" value="PUA domain"/>
    <property type="match status" value="1"/>
</dbReference>
<dbReference type="InterPro" id="IPR036974">
    <property type="entry name" value="PUA_sf"/>
</dbReference>
<dbReference type="CDD" id="cd21153">
    <property type="entry name" value="PUA_RlmI"/>
    <property type="match status" value="1"/>
</dbReference>
<comment type="subcellular location">
    <subcellularLocation>
        <location evidence="1">Cytoplasm</location>
    </subcellularLocation>
</comment>
<sequence length="396" mass="44630">MDGHKLILKKGRERSVKKRHPWIFSGAIKDLEGGPGLGDTVNVFDSYGNFLAKAFYSPKSEIRARIWTFKDEPIDELFFQRRLECAIKRRKGLIESTNAVRLIYSESDGLPGLIVDQFNDVLVCQFLSAGVEKWKGEIVKALVELVHPKSIFERSDAGPRKKEGLQLKKGLLYGETPPDLIEIHENGARFFVDVKQGQKTGFYLDQRDNRWLLSKFSFEKDVLNCFSYTGGFSVFSLIGGANSITDIEISRNSLDLLKKNLQLNATNVPLPPHEAIKGDAFKILRTFRDSARTFDCIVLDPPKFAESKENVKRACRGYKDINLLAMKLLRPGGILFTFSCSGLIDHDLFQKVIAGAAIDSGRDVRIIKRLQQGPDHPVLMTFPEASYLKGFVLKVE</sequence>
<keyword evidence="3" id="KW-0698">rRNA processing</keyword>
<dbReference type="PROSITE" id="PS50890">
    <property type="entry name" value="PUA"/>
    <property type="match status" value="1"/>
</dbReference>
<dbReference type="GO" id="GO:0006364">
    <property type="term" value="P:rRNA processing"/>
    <property type="evidence" value="ECO:0007669"/>
    <property type="project" value="UniProtKB-KW"/>
</dbReference>
<accession>A0A1B9F8S3</accession>
<dbReference type="PATRIC" id="fig|1156395.6.peg.70"/>
<reference evidence="10 11" key="1">
    <citation type="submission" date="2016-06" db="EMBL/GenBank/DDBJ databases">
        <title>Respiratory ammonification of nitrate coupled to the oxidation of elemental sulfur in deep-sea autotrophic thermophilic bacteria.</title>
        <authorList>
            <person name="Slobodkina G.B."/>
            <person name="Mardanov A.V."/>
            <person name="Ravin N.V."/>
            <person name="Frolova A.A."/>
            <person name="Viryasiv M.B."/>
            <person name="Chernyh N.A."/>
            <person name="Bonch-Osmolovskaya E.A."/>
            <person name="Slobodkin A.I."/>
        </authorList>
    </citation>
    <scope>NUCLEOTIDE SEQUENCE [LARGE SCALE GENOMIC DNA]</scope>
    <source>
        <strain evidence="10 11">S69</strain>
    </source>
</reference>
<dbReference type="InterPro" id="IPR041532">
    <property type="entry name" value="RlmI-like_PUA"/>
</dbReference>
<comment type="caution">
    <text evidence="10">The sequence shown here is derived from an EMBL/GenBank/DDBJ whole genome shotgun (WGS) entry which is preliminary data.</text>
</comment>
<keyword evidence="11" id="KW-1185">Reference proteome</keyword>
<evidence type="ECO:0000313" key="11">
    <source>
        <dbReference type="Proteomes" id="UP000093080"/>
    </source>
</evidence>
<dbReference type="CDD" id="cd11572">
    <property type="entry name" value="RlmI_M_like"/>
    <property type="match status" value="1"/>
</dbReference>
<dbReference type="InterPro" id="IPR002478">
    <property type="entry name" value="PUA"/>
</dbReference>
<keyword evidence="5 10" id="KW-0808">Transferase</keyword>
<evidence type="ECO:0000256" key="3">
    <source>
        <dbReference type="ARBA" id="ARBA00022552"/>
    </source>
</evidence>
<feature type="domain" description="PUA" evidence="9">
    <location>
        <begin position="4"/>
        <end position="88"/>
    </location>
</feature>
<evidence type="ECO:0000313" key="10">
    <source>
        <dbReference type="EMBL" id="OCC16254.1"/>
    </source>
</evidence>
<dbReference type="InterPro" id="IPR029063">
    <property type="entry name" value="SAM-dependent_MTases_sf"/>
</dbReference>
<keyword evidence="7" id="KW-0694">RNA-binding</keyword>
<dbReference type="STRING" id="1156395.DBT_0071"/>
<keyword evidence="2" id="KW-0963">Cytoplasm</keyword>